<proteinExistence type="predicted"/>
<dbReference type="Gene3D" id="3.40.630.30">
    <property type="match status" value="1"/>
</dbReference>
<evidence type="ECO:0000259" key="1">
    <source>
        <dbReference type="PROSITE" id="PS51186"/>
    </source>
</evidence>
<evidence type="ECO:0000313" key="2">
    <source>
        <dbReference type="EMBL" id="MBE1533587.1"/>
    </source>
</evidence>
<dbReference type="RefSeq" id="WP_192760109.1">
    <property type="nucleotide sequence ID" value="NZ_JADBDZ010000001.1"/>
</dbReference>
<dbReference type="PROSITE" id="PS51186">
    <property type="entry name" value="GNAT"/>
    <property type="match status" value="1"/>
</dbReference>
<reference evidence="2 3" key="1">
    <citation type="submission" date="2020-10" db="EMBL/GenBank/DDBJ databases">
        <title>Sequencing the genomes of 1000 actinobacteria strains.</title>
        <authorList>
            <person name="Klenk H.-P."/>
        </authorList>
    </citation>
    <scope>NUCLEOTIDE SEQUENCE [LARGE SCALE GENOMIC DNA]</scope>
    <source>
        <strain evidence="2 3">DSM 46744</strain>
    </source>
</reference>
<comment type="caution">
    <text evidence="2">The sequence shown here is derived from an EMBL/GenBank/DDBJ whole genome shotgun (WGS) entry which is preliminary data.</text>
</comment>
<sequence>MTTGPLSVRPARADDPAEIDRVYDICLRTGAAGKDATDLFDDPRLLGDVFAGPYLAHSPDLAWVLAPEGSSSLPVGYFLAVADTASFERELEDAWWPRVRARTAQRTVRSSPFEGWLHSYVDSPPRTSADLTSRYPAHFHVDLLPEAQGGGHGRRLLSTALNALRERGVPGVHLGVSAANTNALAFYAHLGFELLDDGPDTKFLTMRL</sequence>
<evidence type="ECO:0000313" key="3">
    <source>
        <dbReference type="Proteomes" id="UP000627838"/>
    </source>
</evidence>
<gene>
    <name evidence="2" type="ORF">H4W34_003420</name>
</gene>
<feature type="domain" description="N-acetyltransferase" evidence="1">
    <location>
        <begin position="74"/>
        <end position="208"/>
    </location>
</feature>
<protein>
    <submittedName>
        <fullName evidence="2">GNAT superfamily N-acetyltransferase</fullName>
    </submittedName>
</protein>
<accession>A0ABR9JSP9</accession>
<dbReference type="InterPro" id="IPR016181">
    <property type="entry name" value="Acyl_CoA_acyltransferase"/>
</dbReference>
<dbReference type="InterPro" id="IPR000182">
    <property type="entry name" value="GNAT_dom"/>
</dbReference>
<organism evidence="2 3">
    <name type="scientific">Actinomadura algeriensis</name>
    <dbReference type="NCBI Taxonomy" id="1679523"/>
    <lineage>
        <taxon>Bacteria</taxon>
        <taxon>Bacillati</taxon>
        <taxon>Actinomycetota</taxon>
        <taxon>Actinomycetes</taxon>
        <taxon>Streptosporangiales</taxon>
        <taxon>Thermomonosporaceae</taxon>
        <taxon>Actinomadura</taxon>
    </lineage>
</organism>
<dbReference type="PANTHER" id="PTHR13170:SF16">
    <property type="entry name" value="PROTEIN O-GLCNACASE"/>
    <property type="match status" value="1"/>
</dbReference>
<dbReference type="InterPro" id="IPR051822">
    <property type="entry name" value="Glycosyl_Hydrolase_84"/>
</dbReference>
<dbReference type="Pfam" id="PF00583">
    <property type="entry name" value="Acetyltransf_1"/>
    <property type="match status" value="1"/>
</dbReference>
<dbReference type="CDD" id="cd04301">
    <property type="entry name" value="NAT_SF"/>
    <property type="match status" value="1"/>
</dbReference>
<dbReference type="EMBL" id="JADBDZ010000001">
    <property type="protein sequence ID" value="MBE1533587.1"/>
    <property type="molecule type" value="Genomic_DNA"/>
</dbReference>
<dbReference type="Proteomes" id="UP000627838">
    <property type="component" value="Unassembled WGS sequence"/>
</dbReference>
<name>A0ABR9JSP9_9ACTN</name>
<dbReference type="SUPFAM" id="SSF55729">
    <property type="entry name" value="Acyl-CoA N-acyltransferases (Nat)"/>
    <property type="match status" value="1"/>
</dbReference>
<dbReference type="PANTHER" id="PTHR13170">
    <property type="entry name" value="O-GLCNACASE"/>
    <property type="match status" value="1"/>
</dbReference>
<keyword evidence="3" id="KW-1185">Reference proteome</keyword>